<accession>A0A7Z2JKJ8</accession>
<sequence length="107" mass="12355">MAAIIANYAIHRCLHSSNQEKIRAARDRRKNEQPHHRASKIKTVLKFGGRGVKSTSSARHSTRAGECAVIETLPRRDKKRYIMLSIRSINGIRQEDYWRGEHANYDL</sequence>
<keyword evidence="2" id="KW-1185">Reference proteome</keyword>
<evidence type="ECO:0000313" key="2">
    <source>
        <dbReference type="Proteomes" id="UP000433577"/>
    </source>
</evidence>
<reference evidence="1 2" key="1">
    <citation type="submission" date="2019-12" db="EMBL/GenBank/DDBJ databases">
        <title>Paraburkholderia acidiphila 7Q-K02 sp. nov and Paraburkholderia acidisoli DHF22 sp. nov., two strains isolated from forest soil.</title>
        <authorList>
            <person name="Gao Z."/>
            <person name="Qiu L."/>
        </authorList>
    </citation>
    <scope>NUCLEOTIDE SEQUENCE [LARGE SCALE GENOMIC DNA]</scope>
    <source>
        <strain evidence="1 2">DHF22</strain>
    </source>
</reference>
<name>A0A7Z2JKJ8_9BURK</name>
<dbReference type="Proteomes" id="UP000433577">
    <property type="component" value="Chromosome 4"/>
</dbReference>
<proteinExistence type="predicted"/>
<evidence type="ECO:0000313" key="1">
    <source>
        <dbReference type="EMBL" id="QGZ66530.1"/>
    </source>
</evidence>
<organism evidence="1 2">
    <name type="scientific">Paraburkholderia acidisoli</name>
    <dbReference type="NCBI Taxonomy" id="2571748"/>
    <lineage>
        <taxon>Bacteria</taxon>
        <taxon>Pseudomonadati</taxon>
        <taxon>Pseudomonadota</taxon>
        <taxon>Betaproteobacteria</taxon>
        <taxon>Burkholderiales</taxon>
        <taxon>Burkholderiaceae</taxon>
        <taxon>Paraburkholderia</taxon>
    </lineage>
</organism>
<dbReference type="EMBL" id="CP046916">
    <property type="protein sequence ID" value="QGZ66530.1"/>
    <property type="molecule type" value="Genomic_DNA"/>
</dbReference>
<dbReference type="KEGG" id="pacs:FAZ98_32685"/>
<gene>
    <name evidence="1" type="ORF">FAZ98_32685</name>
</gene>
<dbReference type="AlphaFoldDB" id="A0A7Z2JKJ8"/>
<protein>
    <submittedName>
        <fullName evidence="1">Uncharacterized protein</fullName>
    </submittedName>
</protein>
<dbReference type="RefSeq" id="WP_158957957.1">
    <property type="nucleotide sequence ID" value="NZ_CP046916.1"/>
</dbReference>